<dbReference type="EMBL" id="AJIL01007176">
    <property type="protein sequence ID" value="KNE87006.1"/>
    <property type="molecule type" value="Genomic_DNA"/>
</dbReference>
<keyword evidence="2" id="KW-1185">Reference proteome</keyword>
<feature type="non-terminal residue" evidence="1">
    <location>
        <position position="68"/>
    </location>
</feature>
<protein>
    <submittedName>
        <fullName evidence="1">Uncharacterized protein</fullName>
    </submittedName>
</protein>
<comment type="caution">
    <text evidence="1">The sequence shown here is derived from an EMBL/GenBank/DDBJ whole genome shotgun (WGS) entry which is preliminary data.</text>
</comment>
<name>A0A0L0UJ32_9BASI</name>
<evidence type="ECO:0000313" key="2">
    <source>
        <dbReference type="Proteomes" id="UP000054564"/>
    </source>
</evidence>
<sequence length="68" mass="8119">MNVVQAPYRNYELRNQITDFAISLWAVNLRILEVLGATRSTNIYFEEQKRLIQWFTSFMLTCHQFAFA</sequence>
<accession>A0A0L0UJ32</accession>
<dbReference type="Proteomes" id="UP000054564">
    <property type="component" value="Unassembled WGS sequence"/>
</dbReference>
<dbReference type="OrthoDB" id="2496708at2759"/>
<dbReference type="AlphaFoldDB" id="A0A0L0UJ32"/>
<reference evidence="2" key="1">
    <citation type="submission" date="2014-03" db="EMBL/GenBank/DDBJ databases">
        <title>The Genome Sequence of Puccinia striiformis f. sp. tritici PST-78.</title>
        <authorList>
            <consortium name="The Broad Institute Genome Sequencing Platform"/>
            <person name="Cuomo C."/>
            <person name="Hulbert S."/>
            <person name="Chen X."/>
            <person name="Walker B."/>
            <person name="Young S.K."/>
            <person name="Zeng Q."/>
            <person name="Gargeya S."/>
            <person name="Fitzgerald M."/>
            <person name="Haas B."/>
            <person name="Abouelleil A."/>
            <person name="Alvarado L."/>
            <person name="Arachchi H.M."/>
            <person name="Berlin A.M."/>
            <person name="Chapman S.B."/>
            <person name="Goldberg J."/>
            <person name="Griggs A."/>
            <person name="Gujja S."/>
            <person name="Hansen M."/>
            <person name="Howarth C."/>
            <person name="Imamovic A."/>
            <person name="Larimer J."/>
            <person name="McCowan C."/>
            <person name="Montmayeur A."/>
            <person name="Murphy C."/>
            <person name="Neiman D."/>
            <person name="Pearson M."/>
            <person name="Priest M."/>
            <person name="Roberts A."/>
            <person name="Saif S."/>
            <person name="Shea T."/>
            <person name="Sisk P."/>
            <person name="Sykes S."/>
            <person name="Wortman J."/>
            <person name="Nusbaum C."/>
            <person name="Birren B."/>
        </authorList>
    </citation>
    <scope>NUCLEOTIDE SEQUENCE [LARGE SCALE GENOMIC DNA]</scope>
    <source>
        <strain evidence="2">race PST-78</strain>
    </source>
</reference>
<gene>
    <name evidence="1" type="ORF">PSTG_19625</name>
</gene>
<evidence type="ECO:0000313" key="1">
    <source>
        <dbReference type="EMBL" id="KNE87006.1"/>
    </source>
</evidence>
<proteinExistence type="predicted"/>
<organism evidence="1 2">
    <name type="scientific">Puccinia striiformis f. sp. tritici PST-78</name>
    <dbReference type="NCBI Taxonomy" id="1165861"/>
    <lineage>
        <taxon>Eukaryota</taxon>
        <taxon>Fungi</taxon>
        <taxon>Dikarya</taxon>
        <taxon>Basidiomycota</taxon>
        <taxon>Pucciniomycotina</taxon>
        <taxon>Pucciniomycetes</taxon>
        <taxon>Pucciniales</taxon>
        <taxon>Pucciniaceae</taxon>
        <taxon>Puccinia</taxon>
    </lineage>
</organism>